<keyword evidence="1 3" id="KW-0378">Hydrolase</keyword>
<reference evidence="3" key="1">
    <citation type="submission" date="2021-04" db="EMBL/GenBank/DDBJ databases">
        <title>Ouciella asimina sp. nov., isolated from the surface seawater in the hydrothermal field of Okinawa Trough.</title>
        <authorList>
            <person name="Shuang W."/>
        </authorList>
    </citation>
    <scope>NUCLEOTIDE SEQUENCE</scope>
    <source>
        <strain evidence="3">LXI357</strain>
    </source>
</reference>
<protein>
    <submittedName>
        <fullName evidence="3">Alpha/beta hydrolase</fullName>
    </submittedName>
</protein>
<dbReference type="Gene3D" id="3.40.50.1820">
    <property type="entry name" value="alpha/beta hydrolase"/>
    <property type="match status" value="1"/>
</dbReference>
<dbReference type="Pfam" id="PF12697">
    <property type="entry name" value="Abhydrolase_6"/>
    <property type="match status" value="1"/>
</dbReference>
<dbReference type="PANTHER" id="PTHR43798">
    <property type="entry name" value="MONOACYLGLYCEROL LIPASE"/>
    <property type="match status" value="1"/>
</dbReference>
<dbReference type="InterPro" id="IPR029058">
    <property type="entry name" value="AB_hydrolase_fold"/>
</dbReference>
<comment type="caution">
    <text evidence="3">The sequence shown here is derived from an EMBL/GenBank/DDBJ whole genome shotgun (WGS) entry which is preliminary data.</text>
</comment>
<organism evidence="3 4">
    <name type="scientific">Stakelama marina</name>
    <dbReference type="NCBI Taxonomy" id="2826939"/>
    <lineage>
        <taxon>Bacteria</taxon>
        <taxon>Pseudomonadati</taxon>
        <taxon>Pseudomonadota</taxon>
        <taxon>Alphaproteobacteria</taxon>
        <taxon>Sphingomonadales</taxon>
        <taxon>Sphingomonadaceae</taxon>
        <taxon>Stakelama</taxon>
    </lineage>
</organism>
<gene>
    <name evidence="3" type="ORF">J7S20_02350</name>
</gene>
<dbReference type="GO" id="GO:0016787">
    <property type="term" value="F:hydrolase activity"/>
    <property type="evidence" value="ECO:0007669"/>
    <property type="project" value="UniProtKB-KW"/>
</dbReference>
<evidence type="ECO:0000259" key="2">
    <source>
        <dbReference type="Pfam" id="PF12697"/>
    </source>
</evidence>
<dbReference type="EMBL" id="JAGRQC010000001">
    <property type="protein sequence ID" value="MBR0551343.1"/>
    <property type="molecule type" value="Genomic_DNA"/>
</dbReference>
<dbReference type="InterPro" id="IPR050266">
    <property type="entry name" value="AB_hydrolase_sf"/>
</dbReference>
<dbReference type="AlphaFoldDB" id="A0A8T4IAE7"/>
<dbReference type="InterPro" id="IPR000073">
    <property type="entry name" value="AB_hydrolase_1"/>
</dbReference>
<dbReference type="RefSeq" id="WP_284052626.1">
    <property type="nucleotide sequence ID" value="NZ_JAGRQC010000001.1"/>
</dbReference>
<evidence type="ECO:0000256" key="1">
    <source>
        <dbReference type="ARBA" id="ARBA00022801"/>
    </source>
</evidence>
<feature type="domain" description="AB hydrolase-1" evidence="2">
    <location>
        <begin position="37"/>
        <end position="282"/>
    </location>
</feature>
<sequence length="297" mass="32994">MDERRNLSNFTDGFWWSKDGLRLHYRDYPGREDRPPILCIPGLTRNVRDFEGVAERLAGDWRVIVVELRGRGESAYAKDPMTYVPLTYLQDIEALRIELKLERFVAFGTSLGGILTMLLATAERDRIAGALLNDVGPQLEAAGLARIRGYVGRGSSHPTWMHAARATAEANADVYPTYEIGDWLRMAKQLYRLAPSGRITLDYDMRIAEPFRVPGNEAGPDMWKAFDALAGRPVLVTRGALSDIFGQATAEKMAARFDGVELAEIPDTGHAPTLEEPAAVEAIDRLLAHVLEGEAKR</sequence>
<accession>A0A8T4IAE7</accession>
<evidence type="ECO:0000313" key="3">
    <source>
        <dbReference type="EMBL" id="MBR0551343.1"/>
    </source>
</evidence>
<keyword evidence="4" id="KW-1185">Reference proteome</keyword>
<proteinExistence type="predicted"/>
<dbReference type="SUPFAM" id="SSF53474">
    <property type="entry name" value="alpha/beta-Hydrolases"/>
    <property type="match status" value="1"/>
</dbReference>
<evidence type="ECO:0000313" key="4">
    <source>
        <dbReference type="Proteomes" id="UP000676996"/>
    </source>
</evidence>
<name>A0A8T4IAE7_9SPHN</name>
<dbReference type="GO" id="GO:0016020">
    <property type="term" value="C:membrane"/>
    <property type="evidence" value="ECO:0007669"/>
    <property type="project" value="TreeGrafter"/>
</dbReference>
<dbReference type="PANTHER" id="PTHR43798:SF31">
    <property type="entry name" value="AB HYDROLASE SUPERFAMILY PROTEIN YCLE"/>
    <property type="match status" value="1"/>
</dbReference>
<dbReference type="Proteomes" id="UP000676996">
    <property type="component" value="Unassembled WGS sequence"/>
</dbReference>